<feature type="compositionally biased region" description="Acidic residues" evidence="2">
    <location>
        <begin position="309"/>
        <end position="326"/>
    </location>
</feature>
<keyword evidence="3" id="KW-0812">Transmembrane</keyword>
<keyword evidence="3" id="KW-1133">Transmembrane helix</keyword>
<keyword evidence="3" id="KW-0472">Membrane</keyword>
<dbReference type="EMBL" id="RYZI01000050">
    <property type="protein sequence ID" value="RWA12465.1"/>
    <property type="molecule type" value="Genomic_DNA"/>
</dbReference>
<feature type="transmembrane region" description="Helical" evidence="3">
    <location>
        <begin position="214"/>
        <end position="236"/>
    </location>
</feature>
<keyword evidence="1" id="KW-0175">Coiled coil</keyword>
<gene>
    <name evidence="4" type="ORF">EKO27_g2646</name>
</gene>
<proteinExistence type="predicted"/>
<dbReference type="AlphaFoldDB" id="A0A439DDK4"/>
<dbReference type="InterPro" id="IPR024930">
    <property type="entry name" value="Skp_dom_sf"/>
</dbReference>
<evidence type="ECO:0000313" key="5">
    <source>
        <dbReference type="Proteomes" id="UP000286045"/>
    </source>
</evidence>
<evidence type="ECO:0000256" key="3">
    <source>
        <dbReference type="SAM" id="Phobius"/>
    </source>
</evidence>
<feature type="region of interest" description="Disordered" evidence="2">
    <location>
        <begin position="309"/>
        <end position="363"/>
    </location>
</feature>
<protein>
    <submittedName>
        <fullName evidence="4">Uncharacterized protein</fullName>
    </submittedName>
</protein>
<reference evidence="4 5" key="1">
    <citation type="submission" date="2018-12" db="EMBL/GenBank/DDBJ databases">
        <title>Draft genome sequence of Xylaria grammica IHI A82.</title>
        <authorList>
            <person name="Buettner E."/>
            <person name="Kellner H."/>
        </authorList>
    </citation>
    <scope>NUCLEOTIDE SEQUENCE [LARGE SCALE GENOMIC DNA]</scope>
    <source>
        <strain evidence="4 5">IHI A82</strain>
    </source>
</reference>
<comment type="caution">
    <text evidence="4">The sequence shown here is derived from an EMBL/GenBank/DDBJ whole genome shotgun (WGS) entry which is preliminary data.</text>
</comment>
<feature type="compositionally biased region" description="Acidic residues" evidence="2">
    <location>
        <begin position="345"/>
        <end position="363"/>
    </location>
</feature>
<feature type="coiled-coil region" evidence="1">
    <location>
        <begin position="44"/>
        <end position="78"/>
    </location>
</feature>
<evidence type="ECO:0000313" key="4">
    <source>
        <dbReference type="EMBL" id="RWA12465.1"/>
    </source>
</evidence>
<dbReference type="Proteomes" id="UP000286045">
    <property type="component" value="Unassembled WGS sequence"/>
</dbReference>
<name>A0A439DDK4_9PEZI</name>
<sequence>MSALNLPQPDFHVLSGHLQGMAIQVDRCSNLVAVQNTTVILDAVARLANSVDRLTTSVSQLSNEMQTMRTEMQTMRTDMQTMRTEMQTMRTDLRREMQTMGTDLRREMQAMGTDLRREMQTMGTELREEMQTMGTELREEMQAMGRSLELRMDDMSVEQTPDDVKKCLEAFDQVPMASAIEKKAQLKEYLGLCGAVDKIVRCAKSPLITDVPDIYLFFGLSVAAIVYGLVSFARALKVVSTPDSISSIDCVIKVYREATKHRCKKVDVAYSGVGILGKKLETPFKAVFLVGAAHDLVAAAWHGNGELDDSQVDADADADTDADAAADLDANAEATGHNLPTLPLSDDDDAGSPDDLLLGEEEA</sequence>
<accession>A0A439DDK4</accession>
<evidence type="ECO:0000256" key="1">
    <source>
        <dbReference type="SAM" id="Coils"/>
    </source>
</evidence>
<dbReference type="STRING" id="363999.A0A439DDK4"/>
<evidence type="ECO:0000256" key="2">
    <source>
        <dbReference type="SAM" id="MobiDB-lite"/>
    </source>
</evidence>
<keyword evidence="5" id="KW-1185">Reference proteome</keyword>
<dbReference type="SUPFAM" id="SSF111384">
    <property type="entry name" value="OmpH-like"/>
    <property type="match status" value="1"/>
</dbReference>
<organism evidence="4 5">
    <name type="scientific">Xylaria grammica</name>
    <dbReference type="NCBI Taxonomy" id="363999"/>
    <lineage>
        <taxon>Eukaryota</taxon>
        <taxon>Fungi</taxon>
        <taxon>Dikarya</taxon>
        <taxon>Ascomycota</taxon>
        <taxon>Pezizomycotina</taxon>
        <taxon>Sordariomycetes</taxon>
        <taxon>Xylariomycetidae</taxon>
        <taxon>Xylariales</taxon>
        <taxon>Xylariaceae</taxon>
        <taxon>Xylaria</taxon>
    </lineage>
</organism>
<dbReference type="Gene3D" id="1.20.120.20">
    <property type="entry name" value="Apolipoprotein"/>
    <property type="match status" value="1"/>
</dbReference>